<proteinExistence type="predicted"/>
<evidence type="ECO:0000313" key="1">
    <source>
        <dbReference type="EMBL" id="OIQ91375.1"/>
    </source>
</evidence>
<protein>
    <submittedName>
        <fullName evidence="1">Uncharacterized protein</fullName>
    </submittedName>
</protein>
<dbReference type="EMBL" id="MLJW01000261">
    <property type="protein sequence ID" value="OIQ91375.1"/>
    <property type="molecule type" value="Genomic_DNA"/>
</dbReference>
<name>A0A1J5RH99_9ZZZZ</name>
<comment type="caution">
    <text evidence="1">The sequence shown here is derived from an EMBL/GenBank/DDBJ whole genome shotgun (WGS) entry which is preliminary data.</text>
</comment>
<dbReference type="AlphaFoldDB" id="A0A1J5RH99"/>
<organism evidence="1">
    <name type="scientific">mine drainage metagenome</name>
    <dbReference type="NCBI Taxonomy" id="410659"/>
    <lineage>
        <taxon>unclassified sequences</taxon>
        <taxon>metagenomes</taxon>
        <taxon>ecological metagenomes</taxon>
    </lineage>
</organism>
<sequence length="97" mass="10713">MKEVDDIVVASLLKICTENIDDSVKAMAFIAVAKLGDVDRQKTVADAIGKIHSIYLRGAILFSARYMHKAVRKNVIDLLENTDPMLSMIAKSVKKHA</sequence>
<reference evidence="1" key="1">
    <citation type="submission" date="2016-10" db="EMBL/GenBank/DDBJ databases">
        <title>Sequence of Gallionella enrichment culture.</title>
        <authorList>
            <person name="Poehlein A."/>
            <person name="Muehling M."/>
            <person name="Daniel R."/>
        </authorList>
    </citation>
    <scope>NUCLEOTIDE SEQUENCE</scope>
</reference>
<accession>A0A1J5RH99</accession>
<gene>
    <name evidence="1" type="ORF">GALL_267090</name>
</gene>